<dbReference type="Pfam" id="PF02561">
    <property type="entry name" value="FliS"/>
    <property type="match status" value="1"/>
</dbReference>
<evidence type="ECO:0000256" key="1">
    <source>
        <dbReference type="ARBA" id="ARBA00004514"/>
    </source>
</evidence>
<dbReference type="CDD" id="cd16098">
    <property type="entry name" value="FliS"/>
    <property type="match status" value="1"/>
</dbReference>
<evidence type="ECO:0000256" key="6">
    <source>
        <dbReference type="PIRNR" id="PIRNR039090"/>
    </source>
</evidence>
<evidence type="ECO:0000256" key="4">
    <source>
        <dbReference type="ARBA" id="ARBA00022795"/>
    </source>
</evidence>
<dbReference type="GO" id="GO:0044780">
    <property type="term" value="P:bacterial-type flagellum assembly"/>
    <property type="evidence" value="ECO:0007669"/>
    <property type="project" value="InterPro"/>
</dbReference>
<keyword evidence="4 6" id="KW-1005">Bacterial flagellum biogenesis</keyword>
<comment type="similarity">
    <text evidence="2 6">Belongs to the FliS family.</text>
</comment>
<sequence length="134" mass="15185">MMLNNPYAQYQTAQFETAPPEKLLLMLFDGAIRFTNTAMKAMEERNIQIAHTNCIKVQNILTELMSTLRFDVGGDIAKNLFDLYEYLHHRTITANMKKDPTILEEVSGHLRDLREAWAQAAKNAAAEKAKQASA</sequence>
<dbReference type="NCBIfam" id="TIGR00208">
    <property type="entry name" value="fliS"/>
    <property type="match status" value="1"/>
</dbReference>
<comment type="subcellular location">
    <subcellularLocation>
        <location evidence="1 6">Cytoplasm</location>
        <location evidence="1 6">Cytosol</location>
    </subcellularLocation>
</comment>
<gene>
    <name evidence="7" type="primary">fliS</name>
    <name evidence="7" type="ORF">FJZ00_03745</name>
</gene>
<dbReference type="PANTHER" id="PTHR34773">
    <property type="entry name" value="FLAGELLAR SECRETION CHAPERONE FLIS"/>
    <property type="match status" value="1"/>
</dbReference>
<evidence type="ECO:0000256" key="5">
    <source>
        <dbReference type="ARBA" id="ARBA00023186"/>
    </source>
</evidence>
<keyword evidence="7" id="KW-0282">Flagellum</keyword>
<proteinExistence type="inferred from homology"/>
<evidence type="ECO:0000256" key="3">
    <source>
        <dbReference type="ARBA" id="ARBA00022490"/>
    </source>
</evidence>
<protein>
    <recommendedName>
        <fullName evidence="6">Flagellar secretion chaperone FliS</fullName>
    </recommendedName>
</protein>
<dbReference type="GO" id="GO:0005829">
    <property type="term" value="C:cytosol"/>
    <property type="evidence" value="ECO:0007669"/>
    <property type="project" value="UniProtKB-SubCell"/>
</dbReference>
<evidence type="ECO:0000313" key="8">
    <source>
        <dbReference type="Proteomes" id="UP000703893"/>
    </source>
</evidence>
<dbReference type="AlphaFoldDB" id="A0A937X4J7"/>
<keyword evidence="7" id="KW-0966">Cell projection</keyword>
<comment type="caution">
    <text evidence="7">The sequence shown here is derived from an EMBL/GenBank/DDBJ whole genome shotgun (WGS) entry which is preliminary data.</text>
</comment>
<dbReference type="PIRSF" id="PIRSF039090">
    <property type="entry name" value="Flis"/>
    <property type="match status" value="1"/>
</dbReference>
<evidence type="ECO:0000256" key="2">
    <source>
        <dbReference type="ARBA" id="ARBA00008787"/>
    </source>
</evidence>
<dbReference type="Gene3D" id="1.20.120.340">
    <property type="entry name" value="Flagellar protein FliS"/>
    <property type="match status" value="1"/>
</dbReference>
<dbReference type="EMBL" id="VGJX01000160">
    <property type="protein sequence ID" value="MBM3274240.1"/>
    <property type="molecule type" value="Genomic_DNA"/>
</dbReference>
<accession>A0A937X4J7</accession>
<organism evidence="7 8">
    <name type="scientific">Candidatus Tanganyikabacteria bacterium</name>
    <dbReference type="NCBI Taxonomy" id="2961651"/>
    <lineage>
        <taxon>Bacteria</taxon>
        <taxon>Bacillati</taxon>
        <taxon>Candidatus Sericytochromatia</taxon>
        <taxon>Candidatus Tanganyikabacteria</taxon>
    </lineage>
</organism>
<dbReference type="InterPro" id="IPR036584">
    <property type="entry name" value="FliS_sf"/>
</dbReference>
<keyword evidence="7" id="KW-0969">Cilium</keyword>
<reference evidence="7 8" key="1">
    <citation type="submission" date="2019-03" db="EMBL/GenBank/DDBJ databases">
        <title>Lake Tanganyika Metagenome-Assembled Genomes (MAGs).</title>
        <authorList>
            <person name="Tran P."/>
        </authorList>
    </citation>
    <scope>NUCLEOTIDE SEQUENCE [LARGE SCALE GENOMIC DNA]</scope>
    <source>
        <strain evidence="7">K_DeepCast_65m_m2_236</strain>
    </source>
</reference>
<keyword evidence="3 6" id="KW-0963">Cytoplasm</keyword>
<dbReference type="InterPro" id="IPR003713">
    <property type="entry name" value="FliS"/>
</dbReference>
<evidence type="ECO:0000313" key="7">
    <source>
        <dbReference type="EMBL" id="MBM3274240.1"/>
    </source>
</evidence>
<keyword evidence="5" id="KW-0143">Chaperone</keyword>
<dbReference type="Proteomes" id="UP000703893">
    <property type="component" value="Unassembled WGS sequence"/>
</dbReference>
<dbReference type="SUPFAM" id="SSF101116">
    <property type="entry name" value="Flagellar export chaperone FliS"/>
    <property type="match status" value="1"/>
</dbReference>
<dbReference type="GO" id="GO:0071973">
    <property type="term" value="P:bacterial-type flagellum-dependent cell motility"/>
    <property type="evidence" value="ECO:0007669"/>
    <property type="project" value="TreeGrafter"/>
</dbReference>
<name>A0A937X4J7_9BACT</name>
<dbReference type="PANTHER" id="PTHR34773:SF1">
    <property type="entry name" value="FLAGELLAR SECRETION CHAPERONE FLIS"/>
    <property type="match status" value="1"/>
</dbReference>